<organism evidence="1 2">
    <name type="scientific">Salipiger pallidus</name>
    <dbReference type="NCBI Taxonomy" id="1775170"/>
    <lineage>
        <taxon>Bacteria</taxon>
        <taxon>Pseudomonadati</taxon>
        <taxon>Pseudomonadota</taxon>
        <taxon>Alphaproteobacteria</taxon>
        <taxon>Rhodobacterales</taxon>
        <taxon>Roseobacteraceae</taxon>
        <taxon>Salipiger</taxon>
    </lineage>
</organism>
<accession>A0A8J2ZHF3</accession>
<evidence type="ECO:0000313" key="2">
    <source>
        <dbReference type="Proteomes" id="UP000617145"/>
    </source>
</evidence>
<dbReference type="RefSeq" id="WP_188788721.1">
    <property type="nucleotide sequence ID" value="NZ_BMJV01000001.1"/>
</dbReference>
<name>A0A8J2ZHF3_9RHOB</name>
<reference evidence="1" key="1">
    <citation type="journal article" date="2014" name="Int. J. Syst. Evol. Microbiol.">
        <title>Complete genome sequence of Corynebacterium casei LMG S-19264T (=DSM 44701T), isolated from a smear-ripened cheese.</title>
        <authorList>
            <consortium name="US DOE Joint Genome Institute (JGI-PGF)"/>
            <person name="Walter F."/>
            <person name="Albersmeier A."/>
            <person name="Kalinowski J."/>
            <person name="Ruckert C."/>
        </authorList>
    </citation>
    <scope>NUCLEOTIDE SEQUENCE</scope>
    <source>
        <strain evidence="1">CGMCC 1.15762</strain>
    </source>
</reference>
<reference evidence="1" key="2">
    <citation type="submission" date="2020-09" db="EMBL/GenBank/DDBJ databases">
        <authorList>
            <person name="Sun Q."/>
            <person name="Zhou Y."/>
        </authorList>
    </citation>
    <scope>NUCLEOTIDE SEQUENCE</scope>
    <source>
        <strain evidence="1">CGMCC 1.15762</strain>
    </source>
</reference>
<dbReference type="Proteomes" id="UP000617145">
    <property type="component" value="Unassembled WGS sequence"/>
</dbReference>
<keyword evidence="2" id="KW-1185">Reference proteome</keyword>
<evidence type="ECO:0000313" key="1">
    <source>
        <dbReference type="EMBL" id="GGG62879.1"/>
    </source>
</evidence>
<dbReference type="EMBL" id="BMJV01000001">
    <property type="protein sequence ID" value="GGG62879.1"/>
    <property type="molecule type" value="Genomic_DNA"/>
</dbReference>
<gene>
    <name evidence="1" type="ORF">GCM10011415_06600</name>
</gene>
<protein>
    <submittedName>
        <fullName evidence="1">Uncharacterized protein</fullName>
    </submittedName>
</protein>
<proteinExistence type="predicted"/>
<sequence length="172" mass="19962">MIPDFRDDPDYPAFMDAVCRNDMDAIEVLVAKHRQSAEIAAREGDYEELKTLLLRNKPLNDGERGFLVELLEGGMKPSKGRPPAIEITKLIAVEFYWLTNVDEMTRQQALGYLEERVGRKERTIEERLNRAKFLESIRYRLSGYDLLKGRASATVLAHFRAQDRAEFDKHFR</sequence>
<comment type="caution">
    <text evidence="1">The sequence shown here is derived from an EMBL/GenBank/DDBJ whole genome shotgun (WGS) entry which is preliminary data.</text>
</comment>
<dbReference type="AlphaFoldDB" id="A0A8J2ZHF3"/>